<dbReference type="InterPro" id="IPR036005">
    <property type="entry name" value="Creatinase/aminopeptidase-like"/>
</dbReference>
<evidence type="ECO:0000256" key="6">
    <source>
        <dbReference type="HAMAP-Rule" id="MF_01974"/>
    </source>
</evidence>
<name>A0A9D9EAH1_9SPIR</name>
<evidence type="ECO:0000256" key="4">
    <source>
        <dbReference type="ARBA" id="ARBA00022723"/>
    </source>
</evidence>
<dbReference type="SUPFAM" id="SSF55920">
    <property type="entry name" value="Creatinase/aminopeptidase"/>
    <property type="match status" value="1"/>
</dbReference>
<feature type="domain" description="Peptidase M24" evidence="8">
    <location>
        <begin position="12"/>
        <end position="244"/>
    </location>
</feature>
<evidence type="ECO:0000313" key="10">
    <source>
        <dbReference type="Proteomes" id="UP000823633"/>
    </source>
</evidence>
<reference evidence="9" key="1">
    <citation type="submission" date="2020-10" db="EMBL/GenBank/DDBJ databases">
        <authorList>
            <person name="Gilroy R."/>
        </authorList>
    </citation>
    <scope>NUCLEOTIDE SEQUENCE</scope>
    <source>
        <strain evidence="9">11167</strain>
    </source>
</reference>
<comment type="subunit">
    <text evidence="6">Monomer.</text>
</comment>
<feature type="binding site" evidence="6">
    <location>
        <position position="205"/>
    </location>
    <ligand>
        <name>a divalent metal cation</name>
        <dbReference type="ChEBI" id="CHEBI:60240"/>
        <label>2</label>
        <note>catalytic</note>
    </ligand>
</feature>
<evidence type="ECO:0000256" key="2">
    <source>
        <dbReference type="ARBA" id="ARBA00022438"/>
    </source>
</evidence>
<keyword evidence="2 6" id="KW-0031">Aminopeptidase</keyword>
<organism evidence="9 10">
    <name type="scientific">Candidatus Aphodenecus pullistercoris</name>
    <dbReference type="NCBI Taxonomy" id="2840669"/>
    <lineage>
        <taxon>Bacteria</taxon>
        <taxon>Pseudomonadati</taxon>
        <taxon>Spirochaetota</taxon>
        <taxon>Spirochaetia</taxon>
        <taxon>Spirochaetales</taxon>
        <taxon>Candidatus Aphodenecus</taxon>
    </lineage>
</organism>
<feature type="binding site" evidence="6">
    <location>
        <position position="171"/>
    </location>
    <ligand>
        <name>a divalent metal cation</name>
        <dbReference type="ChEBI" id="CHEBI:60240"/>
        <label>2</label>
        <note>catalytic</note>
    </ligand>
</feature>
<keyword evidence="4 6" id="KW-0479">Metal-binding</keyword>
<sequence>MIQLKNSTEIAKIRESGKILAECLLSLDEVIKPGISTWDVDRIAHEFIKKHHAIPSCLGYCGYPAATCTSINEVVIHGIPSKKQILKEGDIISVDICVTLDGYVSDSTRTYEVGKVSDEVHKLNVVTRECLYLGIEAARKKGARLHDIGAAVFRHAFTENGYGVVRDYTGHGVGFDVHEEPSVPNYVEPMSSNLRLKPGLVLAIEPMINMGTWRIKDDRKDGWTVRTADGKPACHWEHTIAVTDHGIEVLTEL</sequence>
<comment type="function">
    <text evidence="1 6">Removes the N-terminal methionine from nascent proteins. The N-terminal methionine is often cleaved when the second residue in the primary sequence is small and uncharged (Met-Ala-, Cys, Gly, Pro, Ser, Thr, or Val). Requires deformylation of the N(alpha)-formylated initiator methionine before it can be hydrolyzed.</text>
</comment>
<comment type="cofactor">
    <cofactor evidence="6">
        <name>Co(2+)</name>
        <dbReference type="ChEBI" id="CHEBI:48828"/>
    </cofactor>
    <cofactor evidence="6">
        <name>Zn(2+)</name>
        <dbReference type="ChEBI" id="CHEBI:29105"/>
    </cofactor>
    <cofactor evidence="6">
        <name>Mn(2+)</name>
        <dbReference type="ChEBI" id="CHEBI:29035"/>
    </cofactor>
    <cofactor evidence="6">
        <name>Fe(2+)</name>
        <dbReference type="ChEBI" id="CHEBI:29033"/>
    </cofactor>
    <text evidence="6">Binds 2 divalent metal cations per subunit. Has a high-affinity and a low affinity metal-binding site. The true nature of the physiological cofactor is under debate. The enzyme is active with cobalt, zinc, manganese or divalent iron ions. Most likely, methionine aminopeptidases function as mononuclear Fe(2+)-metalloproteases under physiological conditions, and the catalytically relevant metal-binding site has been assigned to the histidine-containing high-affinity site.</text>
</comment>
<evidence type="ECO:0000256" key="7">
    <source>
        <dbReference type="RuleBase" id="RU003653"/>
    </source>
</evidence>
<dbReference type="Gene3D" id="3.90.230.10">
    <property type="entry name" value="Creatinase/methionine aminopeptidase superfamily"/>
    <property type="match status" value="1"/>
</dbReference>
<dbReference type="CDD" id="cd01086">
    <property type="entry name" value="MetAP1"/>
    <property type="match status" value="1"/>
</dbReference>
<dbReference type="GO" id="GO:0046872">
    <property type="term" value="F:metal ion binding"/>
    <property type="evidence" value="ECO:0007669"/>
    <property type="project" value="UniProtKB-UniRule"/>
</dbReference>
<keyword evidence="3 6" id="KW-0645">Protease</keyword>
<dbReference type="PRINTS" id="PR00599">
    <property type="entry name" value="MAPEPTIDASE"/>
</dbReference>
<comment type="caution">
    <text evidence="9">The sequence shown here is derived from an EMBL/GenBank/DDBJ whole genome shotgun (WGS) entry which is preliminary data.</text>
</comment>
<dbReference type="NCBIfam" id="TIGR00500">
    <property type="entry name" value="met_pdase_I"/>
    <property type="match status" value="1"/>
</dbReference>
<dbReference type="EC" id="3.4.11.18" evidence="6 7"/>
<feature type="binding site" evidence="6">
    <location>
        <position position="178"/>
    </location>
    <ligand>
        <name>substrate</name>
    </ligand>
</feature>
<comment type="similarity">
    <text evidence="6">Belongs to the peptidase M24A family. Methionine aminopeptidase type 1 subfamily.</text>
</comment>
<reference evidence="9" key="2">
    <citation type="journal article" date="2021" name="PeerJ">
        <title>Extensive microbial diversity within the chicken gut microbiome revealed by metagenomics and culture.</title>
        <authorList>
            <person name="Gilroy R."/>
            <person name="Ravi A."/>
            <person name="Getino M."/>
            <person name="Pursley I."/>
            <person name="Horton D.L."/>
            <person name="Alikhan N.F."/>
            <person name="Baker D."/>
            <person name="Gharbi K."/>
            <person name="Hall N."/>
            <person name="Watson M."/>
            <person name="Adriaenssens E.M."/>
            <person name="Foster-Nyarko E."/>
            <person name="Jarju S."/>
            <person name="Secka A."/>
            <person name="Antonio M."/>
            <person name="Oren A."/>
            <person name="Chaudhuri R.R."/>
            <person name="La Ragione R."/>
            <person name="Hildebrand F."/>
            <person name="Pallen M.J."/>
        </authorList>
    </citation>
    <scope>NUCLEOTIDE SEQUENCE</scope>
    <source>
        <strain evidence="9">11167</strain>
    </source>
</reference>
<evidence type="ECO:0000256" key="5">
    <source>
        <dbReference type="ARBA" id="ARBA00022801"/>
    </source>
</evidence>
<evidence type="ECO:0000256" key="1">
    <source>
        <dbReference type="ARBA" id="ARBA00002521"/>
    </source>
</evidence>
<feature type="binding site" evidence="6">
    <location>
        <position position="237"/>
    </location>
    <ligand>
        <name>a divalent metal cation</name>
        <dbReference type="ChEBI" id="CHEBI:60240"/>
        <label>2</label>
        <note>catalytic</note>
    </ligand>
</feature>
<accession>A0A9D9EAH1</accession>
<dbReference type="AlphaFoldDB" id="A0A9D9EAH1"/>
<evidence type="ECO:0000256" key="3">
    <source>
        <dbReference type="ARBA" id="ARBA00022670"/>
    </source>
</evidence>
<dbReference type="InterPro" id="IPR001714">
    <property type="entry name" value="Pept_M24_MAP"/>
</dbReference>
<feature type="binding site" evidence="6">
    <location>
        <position position="106"/>
    </location>
    <ligand>
        <name>a divalent metal cation</name>
        <dbReference type="ChEBI" id="CHEBI:60240"/>
        <label>1</label>
    </ligand>
</feature>
<dbReference type="Proteomes" id="UP000823633">
    <property type="component" value="Unassembled WGS sequence"/>
</dbReference>
<dbReference type="PANTHER" id="PTHR43330">
    <property type="entry name" value="METHIONINE AMINOPEPTIDASE"/>
    <property type="match status" value="1"/>
</dbReference>
<gene>
    <name evidence="6 9" type="primary">map</name>
    <name evidence="9" type="ORF">IAC42_08160</name>
</gene>
<keyword evidence="5 6" id="KW-0378">Hydrolase</keyword>
<dbReference type="PROSITE" id="PS00680">
    <property type="entry name" value="MAP_1"/>
    <property type="match status" value="1"/>
</dbReference>
<dbReference type="Pfam" id="PF00557">
    <property type="entry name" value="Peptidase_M24"/>
    <property type="match status" value="1"/>
</dbReference>
<dbReference type="EMBL" id="JADIMU010000054">
    <property type="protein sequence ID" value="MBO8443707.1"/>
    <property type="molecule type" value="Genomic_DNA"/>
</dbReference>
<dbReference type="GO" id="GO:0004239">
    <property type="term" value="F:initiator methionyl aminopeptidase activity"/>
    <property type="evidence" value="ECO:0007669"/>
    <property type="project" value="UniProtKB-UniRule"/>
</dbReference>
<evidence type="ECO:0000259" key="8">
    <source>
        <dbReference type="Pfam" id="PF00557"/>
    </source>
</evidence>
<protein>
    <recommendedName>
        <fullName evidence="6 7">Methionine aminopeptidase</fullName>
        <shortName evidence="6">MAP</shortName>
        <shortName evidence="6">MetAP</shortName>
        <ecNumber evidence="6 7">3.4.11.18</ecNumber>
    </recommendedName>
    <alternativeName>
        <fullName evidence="6">Peptidase M</fullName>
    </alternativeName>
</protein>
<feature type="binding site" evidence="6">
    <location>
        <position position="237"/>
    </location>
    <ligand>
        <name>a divalent metal cation</name>
        <dbReference type="ChEBI" id="CHEBI:60240"/>
        <label>1</label>
    </ligand>
</feature>
<dbReference type="InterPro" id="IPR002467">
    <property type="entry name" value="Pept_M24A_MAP1"/>
</dbReference>
<feature type="binding site" evidence="6">
    <location>
        <position position="106"/>
    </location>
    <ligand>
        <name>a divalent metal cation</name>
        <dbReference type="ChEBI" id="CHEBI:60240"/>
        <label>2</label>
        <note>catalytic</note>
    </ligand>
</feature>
<dbReference type="PANTHER" id="PTHR43330:SF27">
    <property type="entry name" value="METHIONINE AMINOPEPTIDASE"/>
    <property type="match status" value="1"/>
</dbReference>
<comment type="catalytic activity">
    <reaction evidence="6 7">
        <text>Release of N-terminal amino acids, preferentially methionine, from peptides and arylamides.</text>
        <dbReference type="EC" id="3.4.11.18"/>
    </reaction>
</comment>
<feature type="binding site" evidence="6">
    <location>
        <position position="95"/>
    </location>
    <ligand>
        <name>a divalent metal cation</name>
        <dbReference type="ChEBI" id="CHEBI:60240"/>
        <label>1</label>
    </ligand>
</feature>
<proteinExistence type="inferred from homology"/>
<feature type="binding site" evidence="6">
    <location>
        <position position="77"/>
    </location>
    <ligand>
        <name>substrate</name>
    </ligand>
</feature>
<evidence type="ECO:0000313" key="9">
    <source>
        <dbReference type="EMBL" id="MBO8443707.1"/>
    </source>
</evidence>
<dbReference type="HAMAP" id="MF_01974">
    <property type="entry name" value="MetAP_1"/>
    <property type="match status" value="1"/>
</dbReference>
<dbReference type="GO" id="GO:0005829">
    <property type="term" value="C:cytosol"/>
    <property type="evidence" value="ECO:0007669"/>
    <property type="project" value="TreeGrafter"/>
</dbReference>
<dbReference type="InterPro" id="IPR000994">
    <property type="entry name" value="Pept_M24"/>
</dbReference>
<dbReference type="GO" id="GO:0070006">
    <property type="term" value="F:metalloaminopeptidase activity"/>
    <property type="evidence" value="ECO:0007669"/>
    <property type="project" value="UniProtKB-UniRule"/>
</dbReference>
<dbReference type="GO" id="GO:0006508">
    <property type="term" value="P:proteolysis"/>
    <property type="evidence" value="ECO:0007669"/>
    <property type="project" value="UniProtKB-KW"/>
</dbReference>